<comment type="caution">
    <text evidence="2">The sequence shown here is derived from an EMBL/GenBank/DDBJ whole genome shotgun (WGS) entry which is preliminary data.</text>
</comment>
<gene>
    <name evidence="2" type="ORF">EB796_004006</name>
</gene>
<dbReference type="EMBL" id="VXIV02000531">
    <property type="protein sequence ID" value="KAF6037687.1"/>
    <property type="molecule type" value="Genomic_DNA"/>
</dbReference>
<accession>A0A7J7KHG7</accession>
<sequence length="67" mass="8031">MQRDMVDVNLYKYKCFILYIELAFNNLAVLLQLVYILLLIPTQASNSCDKQTYCKYYYEYDQINSLV</sequence>
<dbReference type="Proteomes" id="UP000593567">
    <property type="component" value="Unassembled WGS sequence"/>
</dbReference>
<evidence type="ECO:0000313" key="3">
    <source>
        <dbReference type="Proteomes" id="UP000593567"/>
    </source>
</evidence>
<keyword evidence="3" id="KW-1185">Reference proteome</keyword>
<organism evidence="2 3">
    <name type="scientific">Bugula neritina</name>
    <name type="common">Brown bryozoan</name>
    <name type="synonym">Sertularia neritina</name>
    <dbReference type="NCBI Taxonomy" id="10212"/>
    <lineage>
        <taxon>Eukaryota</taxon>
        <taxon>Metazoa</taxon>
        <taxon>Spiralia</taxon>
        <taxon>Lophotrochozoa</taxon>
        <taxon>Bryozoa</taxon>
        <taxon>Gymnolaemata</taxon>
        <taxon>Cheilostomatida</taxon>
        <taxon>Flustrina</taxon>
        <taxon>Buguloidea</taxon>
        <taxon>Bugulidae</taxon>
        <taxon>Bugula</taxon>
    </lineage>
</organism>
<keyword evidence="1" id="KW-0472">Membrane</keyword>
<proteinExistence type="predicted"/>
<feature type="transmembrane region" description="Helical" evidence="1">
    <location>
        <begin position="16"/>
        <end position="40"/>
    </location>
</feature>
<evidence type="ECO:0000313" key="2">
    <source>
        <dbReference type="EMBL" id="KAF6037687.1"/>
    </source>
</evidence>
<evidence type="ECO:0000256" key="1">
    <source>
        <dbReference type="SAM" id="Phobius"/>
    </source>
</evidence>
<dbReference type="AlphaFoldDB" id="A0A7J7KHG7"/>
<keyword evidence="1" id="KW-1133">Transmembrane helix</keyword>
<protein>
    <submittedName>
        <fullName evidence="2">Uncharacterized protein</fullName>
    </submittedName>
</protein>
<reference evidence="2" key="1">
    <citation type="submission" date="2020-06" db="EMBL/GenBank/DDBJ databases">
        <title>Draft genome of Bugula neritina, a colonial animal packing powerful symbionts and potential medicines.</title>
        <authorList>
            <person name="Rayko M."/>
        </authorList>
    </citation>
    <scope>NUCLEOTIDE SEQUENCE [LARGE SCALE GENOMIC DNA]</scope>
    <source>
        <strain evidence="2">Kwan_BN1</strain>
    </source>
</reference>
<name>A0A7J7KHG7_BUGNE</name>
<keyword evidence="1" id="KW-0812">Transmembrane</keyword>